<evidence type="ECO:0000256" key="7">
    <source>
        <dbReference type="RuleBase" id="RU369079"/>
    </source>
</evidence>
<keyword evidence="7" id="KW-0813">Transport</keyword>
<keyword evidence="11" id="KW-1185">Reference proteome</keyword>
<comment type="subcellular location">
    <subcellularLocation>
        <location evidence="1 7">Cell inner membrane</location>
        <topology evidence="1 7">Multi-pass membrane protein</topology>
    </subcellularLocation>
</comment>
<accession>A0ABS6WPQ0</accession>
<gene>
    <name evidence="10" type="ORF">KY465_07135</name>
</gene>
<feature type="region of interest" description="Disordered" evidence="8">
    <location>
        <begin position="203"/>
        <end position="224"/>
    </location>
</feature>
<comment type="caution">
    <text evidence="10">The sequence shown here is derived from an EMBL/GenBank/DDBJ whole genome shotgun (WGS) entry which is preliminary data.</text>
</comment>
<dbReference type="NCBIfam" id="TIGR00786">
    <property type="entry name" value="dctM"/>
    <property type="match status" value="1"/>
</dbReference>
<feature type="transmembrane region" description="Helical" evidence="7">
    <location>
        <begin position="170"/>
        <end position="194"/>
    </location>
</feature>
<comment type="subunit">
    <text evidence="7">The complex comprises the extracytoplasmic solute receptor protein and the two transmembrane proteins.</text>
</comment>
<evidence type="ECO:0000313" key="10">
    <source>
        <dbReference type="EMBL" id="MBW3097049.1"/>
    </source>
</evidence>
<keyword evidence="6 7" id="KW-0472">Membrane</keyword>
<evidence type="ECO:0000313" key="11">
    <source>
        <dbReference type="Proteomes" id="UP001430804"/>
    </source>
</evidence>
<dbReference type="InterPro" id="IPR010656">
    <property type="entry name" value="DctM"/>
</dbReference>
<feature type="transmembrane region" description="Helical" evidence="7">
    <location>
        <begin position="93"/>
        <end position="114"/>
    </location>
</feature>
<keyword evidence="4 7" id="KW-0812">Transmembrane</keyword>
<evidence type="ECO:0000256" key="3">
    <source>
        <dbReference type="ARBA" id="ARBA00022519"/>
    </source>
</evidence>
<dbReference type="Pfam" id="PF06808">
    <property type="entry name" value="DctM"/>
    <property type="match status" value="1"/>
</dbReference>
<dbReference type="RefSeq" id="WP_219200995.1">
    <property type="nucleotide sequence ID" value="NZ_JAHWQX010000002.1"/>
</dbReference>
<feature type="transmembrane region" description="Helical" evidence="7">
    <location>
        <begin position="422"/>
        <end position="446"/>
    </location>
</feature>
<evidence type="ECO:0000256" key="8">
    <source>
        <dbReference type="SAM" id="MobiDB-lite"/>
    </source>
</evidence>
<sequence>MTGAAILLAFVLLMLVQVPIVLALIAIAFAYFYVSGFPLTIVPYTMYKTLNTFTIVAIPMFIFMGELLSRFGFAADIIRITRRMFREKFGYSLRLNVILSLIFSGMSGSAIADIGATGRMLINASDREGIRKPFAAGLTMASATIGPIFPPSIPLLVYAIAANTSSVRMLIAGVVPAIAIAAILYIFVSIYIAMLRRRHTNATPTPQALKTDTHTSGSSGTEPAIGEIGGAAQTPFWRDLALSLPTLSIIPAITGGMIFGLLSPSEVGAAAVVYILVLAFAYGRFTLGKMWLAFRAAIVSSSAVVILLAAGSLYSTIMVNEGISQLAASAFDNIGDNPLVFFLIINLLLIIVGMFIDGLTIIILLTPVLMPIALSLGIQPEQLGIVMVFNTMIGMMTPPFGLSIFAVASVSGLKLGEILRSILPFYAVMLVCLFALSAVPAISQWLPGTVFQ</sequence>
<feature type="transmembrane region" description="Helical" evidence="7">
    <location>
        <begin position="339"/>
        <end position="365"/>
    </location>
</feature>
<keyword evidence="3 7" id="KW-0997">Cell inner membrane</keyword>
<feature type="domain" description="TRAP C4-dicarboxylate transport system permease DctM subunit" evidence="9">
    <location>
        <begin position="8"/>
        <end position="442"/>
    </location>
</feature>
<dbReference type="Proteomes" id="UP001430804">
    <property type="component" value="Unassembled WGS sequence"/>
</dbReference>
<feature type="transmembrane region" description="Helical" evidence="7">
    <location>
        <begin position="269"/>
        <end position="287"/>
    </location>
</feature>
<comment type="similarity">
    <text evidence="7">Belongs to the TRAP transporter large permease family.</text>
</comment>
<feature type="transmembrane region" description="Helical" evidence="7">
    <location>
        <begin position="293"/>
        <end position="319"/>
    </location>
</feature>
<feature type="transmembrane region" description="Helical" evidence="7">
    <location>
        <begin position="240"/>
        <end position="262"/>
    </location>
</feature>
<dbReference type="EMBL" id="JAHWQX010000002">
    <property type="protein sequence ID" value="MBW3097049.1"/>
    <property type="molecule type" value="Genomic_DNA"/>
</dbReference>
<keyword evidence="2" id="KW-1003">Cell membrane</keyword>
<proteinExistence type="inferred from homology"/>
<organism evidence="10 11">
    <name type="scientific">Pseudohoeflea coraliihabitans</name>
    <dbReference type="NCBI Taxonomy" id="2860393"/>
    <lineage>
        <taxon>Bacteria</taxon>
        <taxon>Pseudomonadati</taxon>
        <taxon>Pseudomonadota</taxon>
        <taxon>Alphaproteobacteria</taxon>
        <taxon>Hyphomicrobiales</taxon>
        <taxon>Rhizobiaceae</taxon>
        <taxon>Pseudohoeflea</taxon>
    </lineage>
</organism>
<evidence type="ECO:0000259" key="9">
    <source>
        <dbReference type="Pfam" id="PF06808"/>
    </source>
</evidence>
<evidence type="ECO:0000256" key="5">
    <source>
        <dbReference type="ARBA" id="ARBA00022989"/>
    </source>
</evidence>
<dbReference type="PIRSF" id="PIRSF006066">
    <property type="entry name" value="HI0050"/>
    <property type="match status" value="1"/>
</dbReference>
<feature type="transmembrane region" description="Helical" evidence="7">
    <location>
        <begin position="385"/>
        <end position="410"/>
    </location>
</feature>
<dbReference type="InterPro" id="IPR004681">
    <property type="entry name" value="TRAP_DctM"/>
</dbReference>
<evidence type="ECO:0000256" key="6">
    <source>
        <dbReference type="ARBA" id="ARBA00023136"/>
    </source>
</evidence>
<keyword evidence="5 7" id="KW-1133">Transmembrane helix</keyword>
<feature type="compositionally biased region" description="Polar residues" evidence="8">
    <location>
        <begin position="203"/>
        <end position="221"/>
    </location>
</feature>
<reference evidence="10" key="1">
    <citation type="submission" date="2021-07" db="EMBL/GenBank/DDBJ databases">
        <title>Pseudohoeflea marina sp. nov. a polyhydroxyalcanoate-producing bacterium.</title>
        <authorList>
            <person name="Zheng W."/>
            <person name="Yu S."/>
            <person name="Huang Y."/>
        </authorList>
    </citation>
    <scope>NUCLEOTIDE SEQUENCE</scope>
    <source>
        <strain evidence="10">DP4N28-3</strain>
    </source>
</reference>
<evidence type="ECO:0000256" key="4">
    <source>
        <dbReference type="ARBA" id="ARBA00022692"/>
    </source>
</evidence>
<comment type="caution">
    <text evidence="7">Lacks conserved residue(s) required for the propagation of feature annotation.</text>
</comment>
<dbReference type="PANTHER" id="PTHR33362">
    <property type="entry name" value="SIALIC ACID TRAP TRANSPORTER PERMEASE PROTEIN SIAT-RELATED"/>
    <property type="match status" value="1"/>
</dbReference>
<feature type="transmembrane region" description="Helical" evidence="7">
    <location>
        <begin position="53"/>
        <end position="73"/>
    </location>
</feature>
<name>A0ABS6WPQ0_9HYPH</name>
<evidence type="ECO:0000256" key="1">
    <source>
        <dbReference type="ARBA" id="ARBA00004429"/>
    </source>
</evidence>
<protein>
    <recommendedName>
        <fullName evidence="7">TRAP transporter large permease protein</fullName>
    </recommendedName>
</protein>
<evidence type="ECO:0000256" key="2">
    <source>
        <dbReference type="ARBA" id="ARBA00022475"/>
    </source>
</evidence>
<comment type="function">
    <text evidence="7">Part of the tripartite ATP-independent periplasmic (TRAP) transport system.</text>
</comment>
<feature type="transmembrane region" description="Helical" evidence="7">
    <location>
        <begin position="7"/>
        <end position="33"/>
    </location>
</feature>